<dbReference type="InterPro" id="IPR010104">
    <property type="entry name" value="TonB_rcpt_bac"/>
</dbReference>
<accession>A0A3N2D596</accession>
<dbReference type="Gene3D" id="2.170.130.10">
    <property type="entry name" value="TonB-dependent receptor, plug domain"/>
    <property type="match status" value="1"/>
</dbReference>
<evidence type="ECO:0000256" key="5">
    <source>
        <dbReference type="ARBA" id="ARBA00023077"/>
    </source>
</evidence>
<gene>
    <name evidence="13" type="ORF">EDC56_3738</name>
</gene>
<feature type="domain" description="TonB-dependent receptor-like beta-barrel" evidence="11">
    <location>
        <begin position="433"/>
        <end position="872"/>
    </location>
</feature>
<evidence type="ECO:0000313" key="14">
    <source>
        <dbReference type="Proteomes" id="UP000275394"/>
    </source>
</evidence>
<dbReference type="InterPro" id="IPR039426">
    <property type="entry name" value="TonB-dep_rcpt-like"/>
</dbReference>
<dbReference type="Pfam" id="PF07715">
    <property type="entry name" value="Plug"/>
    <property type="match status" value="1"/>
</dbReference>
<evidence type="ECO:0000259" key="11">
    <source>
        <dbReference type="Pfam" id="PF00593"/>
    </source>
</evidence>
<dbReference type="Gene3D" id="2.40.170.20">
    <property type="entry name" value="TonB-dependent receptor, beta-barrel domain"/>
    <property type="match status" value="1"/>
</dbReference>
<dbReference type="GO" id="GO:0009279">
    <property type="term" value="C:cell outer membrane"/>
    <property type="evidence" value="ECO:0007669"/>
    <property type="project" value="UniProtKB-SubCell"/>
</dbReference>
<keyword evidence="6 8" id="KW-0472">Membrane</keyword>
<keyword evidence="14" id="KW-1185">Reference proteome</keyword>
<evidence type="ECO:0000256" key="1">
    <source>
        <dbReference type="ARBA" id="ARBA00004571"/>
    </source>
</evidence>
<keyword evidence="2 8" id="KW-0813">Transport</keyword>
<dbReference type="InterPro" id="IPR036942">
    <property type="entry name" value="Beta-barrel_TonB_sf"/>
</dbReference>
<dbReference type="InterPro" id="IPR013784">
    <property type="entry name" value="Carb-bd-like_fold"/>
</dbReference>
<comment type="similarity">
    <text evidence="8 9">Belongs to the TonB-dependent receptor family.</text>
</comment>
<dbReference type="AlphaFoldDB" id="A0A3N2D596"/>
<organism evidence="13 14">
    <name type="scientific">Sinobacterium caligoides</name>
    <dbReference type="NCBI Taxonomy" id="933926"/>
    <lineage>
        <taxon>Bacteria</taxon>
        <taxon>Pseudomonadati</taxon>
        <taxon>Pseudomonadota</taxon>
        <taxon>Gammaproteobacteria</taxon>
        <taxon>Cellvibrionales</taxon>
        <taxon>Spongiibacteraceae</taxon>
        <taxon>Sinobacterium</taxon>
    </lineage>
</organism>
<sequence>MNNKRVKTQFRKNLLALAIAAASTAAMADGRLEGKVSLEQAGVSLEGASVTIPSLNLKTNTRRDGSYTLSSVPAGEYELVVDYLGAELTKTTVVVQDDETQSQNFVLSKRSDEEVLVIGQSASANKSLNKQRAADNIKSIVSADAIGNFPDANASEALSRMPGISIERDQGEGRFVRVRGLAPKLNAVTINGTKMPAPGGSQRSVGMDTIPSDLIESLEVTKSLTPDMDADAIGGSIEVKSLSAFDREGFYYSASAEASYDDHTGDTSPKLSAVASNVFELGDADRKLGVAAAISWYDRDFGSNNVETGGAWDFEQSPAGLEGFEQRHYTINRQRTGLGVNFDYQHGVDHEYYLRTLMSEFQDTETRQASVIEFIDGEGDGEARAAGVRGQAEVARELKDRIEQQTVRSVVIGGINRVDSWTYDYAAGFSVATEKKDQHIAGAAFEAEFDDMGWMDSEKPYLLAPAGYYDAASYALDDVETESVDAQDREHNIRLDISRDFFIGDLASQFKFGGKLSRREKVSDDEVIDYGDFSDQLLPMSSYVSGEVDYRLASYGPGIDGGKLSSVLAQAGEVERNLEDSQVNDYTIHEDINAAYAMMTVDIDRWRILGGMRYEATDITADGLSFNEEADEATTATQFSNDYDHWLPALHVRYSLSEQSILRAAWTNSVVRPTFEEMSPGEYIDGNEVERGNPNLDPWESSNIDVGIEHYFATASTLQAFLFYKDISHFIYESEHTLSDANETEIHSFSNGDSAEVYGLELVYQQQFSQLPAPWDGLLVEANATFTDSEADLGDRKVTLPSQSDVIGNLSIGYENDWMSLRLSANYKSEYLLETGSSQQEDAYVDEQMQVDATARFWITEGIQLYLQGINLTNQPYYVYNNHANYNNQYEEYGPTFKLGVQLTDF</sequence>
<dbReference type="Gene3D" id="2.60.40.1120">
    <property type="entry name" value="Carboxypeptidase-like, regulatory domain"/>
    <property type="match status" value="1"/>
</dbReference>
<dbReference type="EMBL" id="RKHR01000009">
    <property type="protein sequence ID" value="ROR94923.1"/>
    <property type="molecule type" value="Genomic_DNA"/>
</dbReference>
<keyword evidence="5 9" id="KW-0798">TonB box</keyword>
<dbReference type="SUPFAM" id="SSF49452">
    <property type="entry name" value="Starch-binding domain-like"/>
    <property type="match status" value="1"/>
</dbReference>
<evidence type="ECO:0000256" key="7">
    <source>
        <dbReference type="ARBA" id="ARBA00023237"/>
    </source>
</evidence>
<dbReference type="NCBIfam" id="TIGR01782">
    <property type="entry name" value="TonB-Xanth-Caul"/>
    <property type="match status" value="1"/>
</dbReference>
<evidence type="ECO:0000313" key="13">
    <source>
        <dbReference type="EMBL" id="ROR94923.1"/>
    </source>
</evidence>
<dbReference type="GO" id="GO:0030246">
    <property type="term" value="F:carbohydrate binding"/>
    <property type="evidence" value="ECO:0007669"/>
    <property type="project" value="InterPro"/>
</dbReference>
<evidence type="ECO:0000256" key="9">
    <source>
        <dbReference type="RuleBase" id="RU003357"/>
    </source>
</evidence>
<dbReference type="RefSeq" id="WP_162844244.1">
    <property type="nucleotide sequence ID" value="NZ_RKHR01000009.1"/>
</dbReference>
<evidence type="ECO:0000256" key="2">
    <source>
        <dbReference type="ARBA" id="ARBA00022448"/>
    </source>
</evidence>
<dbReference type="Pfam" id="PF13715">
    <property type="entry name" value="CarbopepD_reg_2"/>
    <property type="match status" value="1"/>
</dbReference>
<feature type="domain" description="TonB-dependent receptor plug" evidence="12">
    <location>
        <begin position="133"/>
        <end position="235"/>
    </location>
</feature>
<evidence type="ECO:0000256" key="4">
    <source>
        <dbReference type="ARBA" id="ARBA00022692"/>
    </source>
</evidence>
<evidence type="ECO:0000256" key="8">
    <source>
        <dbReference type="PROSITE-ProRule" id="PRU01360"/>
    </source>
</evidence>
<keyword evidence="4 8" id="KW-0812">Transmembrane</keyword>
<feature type="signal peptide" evidence="10">
    <location>
        <begin position="1"/>
        <end position="28"/>
    </location>
</feature>
<dbReference type="PANTHER" id="PTHR40980">
    <property type="entry name" value="PLUG DOMAIN-CONTAINING PROTEIN"/>
    <property type="match status" value="1"/>
</dbReference>
<dbReference type="InterPro" id="IPR037066">
    <property type="entry name" value="Plug_dom_sf"/>
</dbReference>
<dbReference type="InterPro" id="IPR012910">
    <property type="entry name" value="Plug_dom"/>
</dbReference>
<dbReference type="PANTHER" id="PTHR40980:SF4">
    <property type="entry name" value="TONB-DEPENDENT RECEPTOR-LIKE BETA-BARREL DOMAIN-CONTAINING PROTEIN"/>
    <property type="match status" value="1"/>
</dbReference>
<dbReference type="CDD" id="cd01347">
    <property type="entry name" value="ligand_gated_channel"/>
    <property type="match status" value="1"/>
</dbReference>
<evidence type="ECO:0000256" key="10">
    <source>
        <dbReference type="SAM" id="SignalP"/>
    </source>
</evidence>
<comment type="subcellular location">
    <subcellularLocation>
        <location evidence="1 8">Cell outer membrane</location>
        <topology evidence="1 8">Multi-pass membrane protein</topology>
    </subcellularLocation>
</comment>
<evidence type="ECO:0000259" key="12">
    <source>
        <dbReference type="Pfam" id="PF07715"/>
    </source>
</evidence>
<dbReference type="Pfam" id="PF00593">
    <property type="entry name" value="TonB_dep_Rec_b-barrel"/>
    <property type="match status" value="1"/>
</dbReference>
<reference evidence="13 14" key="1">
    <citation type="submission" date="2018-11" db="EMBL/GenBank/DDBJ databases">
        <title>Genomic Encyclopedia of Type Strains, Phase IV (KMG-IV): sequencing the most valuable type-strain genomes for metagenomic binning, comparative biology and taxonomic classification.</title>
        <authorList>
            <person name="Goeker M."/>
        </authorList>
    </citation>
    <scope>NUCLEOTIDE SEQUENCE [LARGE SCALE GENOMIC DNA]</scope>
    <source>
        <strain evidence="13 14">DSM 100316</strain>
    </source>
</reference>
<dbReference type="SUPFAM" id="SSF56935">
    <property type="entry name" value="Porins"/>
    <property type="match status" value="1"/>
</dbReference>
<proteinExistence type="inferred from homology"/>
<keyword evidence="3 8" id="KW-1134">Transmembrane beta strand</keyword>
<dbReference type="InterPro" id="IPR000531">
    <property type="entry name" value="Beta-barrel_TonB"/>
</dbReference>
<evidence type="ECO:0000256" key="3">
    <source>
        <dbReference type="ARBA" id="ARBA00022452"/>
    </source>
</evidence>
<dbReference type="PROSITE" id="PS52016">
    <property type="entry name" value="TONB_DEPENDENT_REC_3"/>
    <property type="match status" value="1"/>
</dbReference>
<protein>
    <submittedName>
        <fullName evidence="13">TonB-dependent receptor</fullName>
    </submittedName>
</protein>
<comment type="caution">
    <text evidence="13">The sequence shown here is derived from an EMBL/GenBank/DDBJ whole genome shotgun (WGS) entry which is preliminary data.</text>
</comment>
<keyword evidence="7 8" id="KW-0998">Cell outer membrane</keyword>
<keyword evidence="10" id="KW-0732">Signal</keyword>
<dbReference type="Proteomes" id="UP000275394">
    <property type="component" value="Unassembled WGS sequence"/>
</dbReference>
<feature type="chain" id="PRO_5018270037" evidence="10">
    <location>
        <begin position="29"/>
        <end position="906"/>
    </location>
</feature>
<name>A0A3N2D596_9GAMM</name>
<evidence type="ECO:0000256" key="6">
    <source>
        <dbReference type="ARBA" id="ARBA00023136"/>
    </source>
</evidence>
<keyword evidence="13" id="KW-0675">Receptor</keyword>